<name>A0AC35GMZ0_9BILA</name>
<evidence type="ECO:0000313" key="2">
    <source>
        <dbReference type="WBParaSite" id="PS1159_v2.g6922.t1"/>
    </source>
</evidence>
<dbReference type="Proteomes" id="UP000887580">
    <property type="component" value="Unplaced"/>
</dbReference>
<evidence type="ECO:0000313" key="1">
    <source>
        <dbReference type="Proteomes" id="UP000887580"/>
    </source>
</evidence>
<organism evidence="1 2">
    <name type="scientific">Panagrolaimus sp. PS1159</name>
    <dbReference type="NCBI Taxonomy" id="55785"/>
    <lineage>
        <taxon>Eukaryota</taxon>
        <taxon>Metazoa</taxon>
        <taxon>Ecdysozoa</taxon>
        <taxon>Nematoda</taxon>
        <taxon>Chromadorea</taxon>
        <taxon>Rhabditida</taxon>
        <taxon>Tylenchina</taxon>
        <taxon>Panagrolaimomorpha</taxon>
        <taxon>Panagrolaimoidea</taxon>
        <taxon>Panagrolaimidae</taxon>
        <taxon>Panagrolaimus</taxon>
    </lineage>
</organism>
<dbReference type="WBParaSite" id="PS1159_v2.g6922.t1">
    <property type="protein sequence ID" value="PS1159_v2.g6922.t1"/>
    <property type="gene ID" value="PS1159_v2.g6922"/>
</dbReference>
<proteinExistence type="predicted"/>
<sequence length="292" mass="32869">MSDDGTVANVVNVGGKGHLLITVDKDSKLNENDFLLSELTAEDSITKKRIHLIDSNGCVANNSIIEKLSKPIQRQLKIDIKFLGFTDQAQVVYHAIAKPCKTGCILKCNIPYFKEEGGEFNKNVSFIRQKRADSEDAAVIDLDEPRSFDLEEDIYPLKTNNEIVVLNDPLKDGNLQRLHLAINSATINFADVVKLLEKLKLSRKEVNYDSEEIKIQAKNGSFECLTEDMSCVLTIFLVVIQLSFLITCIVVVFLYARQLLRRADSSQREPLYSNYSITNSSTDETEIEEIKS</sequence>
<accession>A0AC35GMZ0</accession>
<protein>
    <submittedName>
        <fullName evidence="2">Uncharacterized protein</fullName>
    </submittedName>
</protein>
<reference evidence="2" key="1">
    <citation type="submission" date="2022-11" db="UniProtKB">
        <authorList>
            <consortium name="WormBaseParasite"/>
        </authorList>
    </citation>
    <scope>IDENTIFICATION</scope>
</reference>